<dbReference type="Proteomes" id="UP000078200">
    <property type="component" value="Unassembled WGS sequence"/>
</dbReference>
<evidence type="ECO:0000313" key="2">
    <source>
        <dbReference type="EnsemblMetazoa" id="GAUT019879-PA"/>
    </source>
</evidence>
<reference evidence="2" key="1">
    <citation type="submission" date="2020-05" db="UniProtKB">
        <authorList>
            <consortium name="EnsemblMetazoa"/>
        </authorList>
    </citation>
    <scope>IDENTIFICATION</scope>
    <source>
        <strain evidence="2">TTRI</strain>
    </source>
</reference>
<keyword evidence="3" id="KW-1185">Reference proteome</keyword>
<dbReference type="AlphaFoldDB" id="A0A1A9UYK4"/>
<feature type="compositionally biased region" description="Low complexity" evidence="1">
    <location>
        <begin position="23"/>
        <end position="40"/>
    </location>
</feature>
<proteinExistence type="predicted"/>
<accession>A0A1A9UYK4</accession>
<protein>
    <submittedName>
        <fullName evidence="2">Uncharacterized protein</fullName>
    </submittedName>
</protein>
<dbReference type="VEuPathDB" id="VectorBase:GAUT019879"/>
<evidence type="ECO:0000256" key="1">
    <source>
        <dbReference type="SAM" id="MobiDB-lite"/>
    </source>
</evidence>
<organism evidence="2 3">
    <name type="scientific">Glossina austeni</name>
    <name type="common">Savannah tsetse fly</name>
    <dbReference type="NCBI Taxonomy" id="7395"/>
    <lineage>
        <taxon>Eukaryota</taxon>
        <taxon>Metazoa</taxon>
        <taxon>Ecdysozoa</taxon>
        <taxon>Arthropoda</taxon>
        <taxon>Hexapoda</taxon>
        <taxon>Insecta</taxon>
        <taxon>Pterygota</taxon>
        <taxon>Neoptera</taxon>
        <taxon>Endopterygota</taxon>
        <taxon>Diptera</taxon>
        <taxon>Brachycera</taxon>
        <taxon>Muscomorpha</taxon>
        <taxon>Hippoboscoidea</taxon>
        <taxon>Glossinidae</taxon>
        <taxon>Glossina</taxon>
    </lineage>
</organism>
<dbReference type="EnsemblMetazoa" id="GAUT019879-RA">
    <property type="protein sequence ID" value="GAUT019879-PA"/>
    <property type="gene ID" value="GAUT019879"/>
</dbReference>
<name>A0A1A9UYK4_GLOAU</name>
<evidence type="ECO:0000313" key="3">
    <source>
        <dbReference type="Proteomes" id="UP000078200"/>
    </source>
</evidence>
<feature type="region of interest" description="Disordered" evidence="1">
    <location>
        <begin position="23"/>
        <end position="42"/>
    </location>
</feature>
<sequence>MENDLRDYELSFIADVSAFLLSCSSSSGSSSSSSSSSSGSRVGCLGNANVATKNHSSVADLLEHSEAYGLHHGGSHDNDDDTDDDDEMLVVAVAGYVRDARCKRSLYADYQLKY</sequence>